<feature type="domain" description="Exocyst complex component EXOC2/Sec5 N-terminal" evidence="5">
    <location>
        <begin position="72"/>
        <end position="961"/>
    </location>
</feature>
<dbReference type="GO" id="GO:0015031">
    <property type="term" value="P:protein transport"/>
    <property type="evidence" value="ECO:0007669"/>
    <property type="project" value="UniProtKB-KW"/>
</dbReference>
<dbReference type="EMBL" id="LT635758">
    <property type="protein sequence ID" value="SGZ51048.1"/>
    <property type="molecule type" value="Genomic_DNA"/>
</dbReference>
<reference evidence="6 7" key="1">
    <citation type="submission" date="2016-10" db="EMBL/GenBank/DDBJ databases">
        <authorList>
            <person name="de Groot N.N."/>
        </authorList>
    </citation>
    <scope>NUCLEOTIDE SEQUENCE [LARGE SCALE GENOMIC DNA]</scope>
    <source>
        <strain evidence="6 7">CBS 141442</strain>
    </source>
</reference>
<dbReference type="Proteomes" id="UP000182334">
    <property type="component" value="Chromosome III"/>
</dbReference>
<dbReference type="PANTHER" id="PTHR13043:SF1">
    <property type="entry name" value="EXOCYST COMPLEX COMPONENT 2"/>
    <property type="match status" value="1"/>
</dbReference>
<evidence type="ECO:0000256" key="4">
    <source>
        <dbReference type="RuleBase" id="RU365069"/>
    </source>
</evidence>
<dbReference type="OrthoDB" id="26242at2759"/>
<dbReference type="PANTHER" id="PTHR13043">
    <property type="entry name" value="EXOCYST COMPLEX COMPONENT SEC5"/>
    <property type="match status" value="1"/>
</dbReference>
<name>A0A1L0D4X7_9ASCO</name>
<proteinExistence type="inferred from homology"/>
<evidence type="ECO:0000313" key="6">
    <source>
        <dbReference type="EMBL" id="SGZ51048.1"/>
    </source>
</evidence>
<dbReference type="STRING" id="45354.A0A1L0D4X7"/>
<dbReference type="GO" id="GO:0000145">
    <property type="term" value="C:exocyst"/>
    <property type="evidence" value="ECO:0007669"/>
    <property type="project" value="UniProtKB-UniRule"/>
</dbReference>
<protein>
    <recommendedName>
        <fullName evidence="4">Exocyst complex component SEC5</fullName>
    </recommendedName>
</protein>
<accession>A0A1L0D4X7</accession>
<dbReference type="AlphaFoldDB" id="A0A1L0D4X7"/>
<keyword evidence="2 4" id="KW-0813">Transport</keyword>
<organism evidence="6 7">
    <name type="scientific">Sungouiella intermedia</name>
    <dbReference type="NCBI Taxonomy" id="45354"/>
    <lineage>
        <taxon>Eukaryota</taxon>
        <taxon>Fungi</taxon>
        <taxon>Dikarya</taxon>
        <taxon>Ascomycota</taxon>
        <taxon>Saccharomycotina</taxon>
        <taxon>Pichiomycetes</taxon>
        <taxon>Metschnikowiaceae</taxon>
        <taxon>Sungouiella</taxon>
    </lineage>
</organism>
<dbReference type="GO" id="GO:0006893">
    <property type="term" value="P:Golgi to plasma membrane transport"/>
    <property type="evidence" value="ECO:0007669"/>
    <property type="project" value="UniProtKB-UniRule"/>
</dbReference>
<comment type="subunit">
    <text evidence="4">Component of the exocyst complex.</text>
</comment>
<evidence type="ECO:0000256" key="2">
    <source>
        <dbReference type="ARBA" id="ARBA00022448"/>
    </source>
</evidence>
<sequence length="962" mass="111198">MLNYDDNEQTLAEFYHVDSLEDPGDYSGHSKGFQDSELLDEMTLLDRYDTLSKFLKPDAAVTPHHHTEEDFRDPLNGDDLAATLIRKGAISSENDPQVNKFMVSSQAFNSQAYLLVVHQDTSIEQLITSLNGLDRSIRGQTSQLKSVLNENFDGFVSCKTAIDNVLETFKALKSRAQQDLERSKVFNPALRKNQRKFEEGESLLAELDESINNLNMSTSLMIRPIMDHNAKEAKVTRLIEFVNKNKFLFDLPHKFIEYLSAHDHDSFIDDYNNYLKEREFIEGRQKSELERAEATNDSDEIRRVKQDQAIQNTALEKVFTEVENIASEYRKKAFKELLAMDHEVSAKLNRKVALDVKFIDLVNKLHRLNNNSENTNPIFHFLSSQLDRIRSDLYSQRSKFETKFALMQRRLMDYISSLADLREGGSYIRYIDDKFESVESYFRASSTMRTPKIDSDKEKIICEIFGNSENLDLSIINEAWLVFSNYITYVHDIFHSMVAKFVKNYNHYANGQNGYNVDPDGVLRDAFFSFINSEVTSLVGVFDSESAVDQMRVTPTNCPYLPYHTNSLSTIFYLTDISGKIRELLTFIGQCTVKVGNSTQSMDTNRQIKSLRDAAGIIDQKILEGVCATWVNDCSQFYDLENWEQYDSMGTKNRGATVFTKLMRILHFYEIFVLEELAKLVFETPKENEEVRVVASFPSKRVLVSLEIQFMRSMNVLVDSIVKQYAAEKSAIDADNLYEHDIEQIIFKILTMNNFTVLGENIYPHIIEKFDKLFEKTLLKQNLKLFADLDKVKLTILDDINENEKAWIDARIEEHFRLVENKEIRTLQIDSFVYDSLMRFVRLVHVFKPIADPETFVMIILELQGQFLLKFLLCIRAISEKEKLIARVLGNLKLDLDFFVEVFERSDSIKLDDHCLNIVQITLGHIEQVEKIFSDLGFSQSDIDNTLARALRNSEIEFSCFV</sequence>
<comment type="function">
    <text evidence="4">Component of the exocyst complex involved in the docking of exocytic vesicles with fusion sites on the plasma membrane.</text>
</comment>
<evidence type="ECO:0000256" key="1">
    <source>
        <dbReference type="ARBA" id="ARBA00010578"/>
    </source>
</evidence>
<keyword evidence="4" id="KW-0653">Protein transport</keyword>
<keyword evidence="3 4" id="KW-0268">Exocytosis</keyword>
<dbReference type="GO" id="GO:0006887">
    <property type="term" value="P:exocytosis"/>
    <property type="evidence" value="ECO:0007669"/>
    <property type="project" value="UniProtKB-KW"/>
</dbReference>
<evidence type="ECO:0000259" key="5">
    <source>
        <dbReference type="Pfam" id="PF15469"/>
    </source>
</evidence>
<evidence type="ECO:0000313" key="7">
    <source>
        <dbReference type="Proteomes" id="UP000182334"/>
    </source>
</evidence>
<evidence type="ECO:0000256" key="3">
    <source>
        <dbReference type="ARBA" id="ARBA00022483"/>
    </source>
</evidence>
<dbReference type="InterPro" id="IPR029175">
    <property type="entry name" value="EXOC2/Sec5"/>
</dbReference>
<keyword evidence="7" id="KW-1185">Reference proteome</keyword>
<comment type="similarity">
    <text evidence="1 4">Belongs to the SEC5 family.</text>
</comment>
<gene>
    <name evidence="6" type="ORF">SAMEA4029010_CIC11G00000000914</name>
</gene>
<dbReference type="Pfam" id="PF15469">
    <property type="entry name" value="Sec5"/>
    <property type="match status" value="1"/>
</dbReference>
<dbReference type="InterPro" id="IPR039481">
    <property type="entry name" value="EXOC2/Sec5_N_dom"/>
</dbReference>